<dbReference type="GO" id="GO:0004794">
    <property type="term" value="F:threonine deaminase activity"/>
    <property type="evidence" value="ECO:0007669"/>
    <property type="project" value="TreeGrafter"/>
</dbReference>
<evidence type="ECO:0000256" key="2">
    <source>
        <dbReference type="ARBA" id="ARBA00022898"/>
    </source>
</evidence>
<dbReference type="GO" id="GO:0003941">
    <property type="term" value="F:L-serine ammonia-lyase activity"/>
    <property type="evidence" value="ECO:0007669"/>
    <property type="project" value="TreeGrafter"/>
</dbReference>
<protein>
    <submittedName>
        <fullName evidence="5">Threonine synthase</fullName>
    </submittedName>
</protein>
<gene>
    <name evidence="5" type="ORF">SAMN05421835_11055</name>
</gene>
<keyword evidence="2" id="KW-0663">Pyridoxal phosphate</keyword>
<dbReference type="GO" id="GO:0006565">
    <property type="term" value="P:L-serine catabolic process"/>
    <property type="evidence" value="ECO:0007669"/>
    <property type="project" value="TreeGrafter"/>
</dbReference>
<dbReference type="Pfam" id="PF00291">
    <property type="entry name" value="PALP"/>
    <property type="match status" value="1"/>
</dbReference>
<dbReference type="STRING" id="115433.SAMN05421835_11055"/>
<dbReference type="Gene3D" id="3.40.50.1100">
    <property type="match status" value="2"/>
</dbReference>
<reference evidence="5 6" key="1">
    <citation type="submission" date="2016-10" db="EMBL/GenBank/DDBJ databases">
        <authorList>
            <person name="de Groot N.N."/>
        </authorList>
    </citation>
    <scope>NUCLEOTIDE SEQUENCE [LARGE SCALE GENOMIC DNA]</scope>
    <source>
        <strain evidence="5 6">DSM 44468</strain>
    </source>
</reference>
<evidence type="ECO:0000313" key="6">
    <source>
        <dbReference type="Proteomes" id="UP000199025"/>
    </source>
</evidence>
<sequence>MRNALGLSRFADDLPEVGEFVSLGEGDTPLVPLDKLARRLGVASLTAKLETVNPTGSYKDRVAAMSISLAKRRGQRGWVTTSSGNAGAAMAAYGARAGLPGFVCLVASAPKEKRLPLLPYPIGVAAVEGVGNRASGKSETGLFGHVRAAALRHDLYLATTAHAFNPDGMRGIDTLSYELAEQHPDATHVYVPTGGGGLLAAVSRGVLHRGMRARTIACQPTGCDPIARFLAGQLPEPAIDTCTSGISALQLPHPPDGLLAAELVRKCDGWGVSVPDEEILAAQRVLSEVEGVFVEPAAAAGLAALTADVHAGRVGGEDEPVLVLTGAGWKDLNRFAPDLARISPLGLDEVPAAIDAWHGGLD</sequence>
<evidence type="ECO:0000259" key="4">
    <source>
        <dbReference type="Pfam" id="PF00291"/>
    </source>
</evidence>
<comment type="cofactor">
    <cofactor evidence="1">
        <name>pyridoxal 5'-phosphate</name>
        <dbReference type="ChEBI" id="CHEBI:597326"/>
    </cofactor>
</comment>
<accession>A0A1I3V0F4</accession>
<dbReference type="InterPro" id="IPR001926">
    <property type="entry name" value="TrpB-like_PALP"/>
</dbReference>
<feature type="domain" description="Tryptophan synthase beta chain-like PALP" evidence="4">
    <location>
        <begin position="21"/>
        <end position="326"/>
    </location>
</feature>
<dbReference type="SUPFAM" id="SSF53686">
    <property type="entry name" value="Tryptophan synthase beta subunit-like PLP-dependent enzymes"/>
    <property type="match status" value="1"/>
</dbReference>
<dbReference type="InterPro" id="IPR036052">
    <property type="entry name" value="TrpB-like_PALP_sf"/>
</dbReference>
<dbReference type="PANTHER" id="PTHR48078">
    <property type="entry name" value="THREONINE DEHYDRATASE, MITOCHONDRIAL-RELATED"/>
    <property type="match status" value="1"/>
</dbReference>
<dbReference type="AlphaFoldDB" id="A0A1I3V0F4"/>
<evidence type="ECO:0000256" key="3">
    <source>
        <dbReference type="ARBA" id="ARBA00023239"/>
    </source>
</evidence>
<organism evidence="5 6">
    <name type="scientific">Amycolatopsis sacchari</name>
    <dbReference type="NCBI Taxonomy" id="115433"/>
    <lineage>
        <taxon>Bacteria</taxon>
        <taxon>Bacillati</taxon>
        <taxon>Actinomycetota</taxon>
        <taxon>Actinomycetes</taxon>
        <taxon>Pseudonocardiales</taxon>
        <taxon>Pseudonocardiaceae</taxon>
        <taxon>Amycolatopsis</taxon>
    </lineage>
</organism>
<dbReference type="EMBL" id="FORP01000010">
    <property type="protein sequence ID" value="SFJ88393.1"/>
    <property type="molecule type" value="Genomic_DNA"/>
</dbReference>
<dbReference type="PANTHER" id="PTHR48078:SF6">
    <property type="entry name" value="L-THREONINE DEHYDRATASE CATABOLIC TDCB"/>
    <property type="match status" value="1"/>
</dbReference>
<dbReference type="GO" id="GO:0006567">
    <property type="term" value="P:L-threonine catabolic process"/>
    <property type="evidence" value="ECO:0007669"/>
    <property type="project" value="TreeGrafter"/>
</dbReference>
<dbReference type="GO" id="GO:0009097">
    <property type="term" value="P:isoleucine biosynthetic process"/>
    <property type="evidence" value="ECO:0007669"/>
    <property type="project" value="TreeGrafter"/>
</dbReference>
<dbReference type="Proteomes" id="UP000199025">
    <property type="component" value="Unassembled WGS sequence"/>
</dbReference>
<proteinExistence type="predicted"/>
<evidence type="ECO:0000313" key="5">
    <source>
        <dbReference type="EMBL" id="SFJ88393.1"/>
    </source>
</evidence>
<evidence type="ECO:0000256" key="1">
    <source>
        <dbReference type="ARBA" id="ARBA00001933"/>
    </source>
</evidence>
<dbReference type="InterPro" id="IPR050147">
    <property type="entry name" value="Ser/Thr_Dehydratase"/>
</dbReference>
<keyword evidence="3" id="KW-0456">Lyase</keyword>
<name>A0A1I3V0F4_9PSEU</name>
<keyword evidence="6" id="KW-1185">Reference proteome</keyword>